<keyword evidence="13" id="KW-1185">Reference proteome</keyword>
<feature type="region of interest" description="Disordered" evidence="10">
    <location>
        <begin position="271"/>
        <end position="300"/>
    </location>
</feature>
<dbReference type="Pfam" id="PF00069">
    <property type="entry name" value="Pkinase"/>
    <property type="match status" value="1"/>
</dbReference>
<comment type="catalytic activity">
    <reaction evidence="8">
        <text>L-seryl-[protein] + ATP = O-phospho-L-seryl-[protein] + ADP + H(+)</text>
        <dbReference type="Rhea" id="RHEA:17989"/>
        <dbReference type="Rhea" id="RHEA-COMP:9863"/>
        <dbReference type="Rhea" id="RHEA-COMP:11604"/>
        <dbReference type="ChEBI" id="CHEBI:15378"/>
        <dbReference type="ChEBI" id="CHEBI:29999"/>
        <dbReference type="ChEBI" id="CHEBI:30616"/>
        <dbReference type="ChEBI" id="CHEBI:83421"/>
        <dbReference type="ChEBI" id="CHEBI:456216"/>
        <dbReference type="EC" id="2.7.11.1"/>
    </reaction>
</comment>
<evidence type="ECO:0000256" key="7">
    <source>
        <dbReference type="ARBA" id="ARBA00047899"/>
    </source>
</evidence>
<feature type="domain" description="Protein kinase" evidence="11">
    <location>
        <begin position="13"/>
        <end position="267"/>
    </location>
</feature>
<evidence type="ECO:0000256" key="3">
    <source>
        <dbReference type="ARBA" id="ARBA00022679"/>
    </source>
</evidence>
<feature type="compositionally biased region" description="Basic and acidic residues" evidence="10">
    <location>
        <begin position="278"/>
        <end position="292"/>
    </location>
</feature>
<evidence type="ECO:0000256" key="2">
    <source>
        <dbReference type="ARBA" id="ARBA00022527"/>
    </source>
</evidence>
<dbReference type="InterPro" id="IPR000719">
    <property type="entry name" value="Prot_kinase_dom"/>
</dbReference>
<dbReference type="PROSITE" id="PS00107">
    <property type="entry name" value="PROTEIN_KINASE_ATP"/>
    <property type="match status" value="1"/>
</dbReference>
<evidence type="ECO:0000256" key="4">
    <source>
        <dbReference type="ARBA" id="ARBA00022741"/>
    </source>
</evidence>
<organism evidence="12 13">
    <name type="scientific">Patella caerulea</name>
    <name type="common">Rayed Mediterranean limpet</name>
    <dbReference type="NCBI Taxonomy" id="87958"/>
    <lineage>
        <taxon>Eukaryota</taxon>
        <taxon>Metazoa</taxon>
        <taxon>Spiralia</taxon>
        <taxon>Lophotrochozoa</taxon>
        <taxon>Mollusca</taxon>
        <taxon>Gastropoda</taxon>
        <taxon>Patellogastropoda</taxon>
        <taxon>Patelloidea</taxon>
        <taxon>Patellidae</taxon>
        <taxon>Patella</taxon>
    </lineage>
</organism>
<dbReference type="Proteomes" id="UP001347796">
    <property type="component" value="Unassembled WGS sequence"/>
</dbReference>
<feature type="compositionally biased region" description="Polar residues" evidence="10">
    <location>
        <begin position="324"/>
        <end position="350"/>
    </location>
</feature>
<gene>
    <name evidence="12" type="ORF">SNE40_014762</name>
</gene>
<evidence type="ECO:0000313" key="12">
    <source>
        <dbReference type="EMBL" id="KAK6176482.1"/>
    </source>
</evidence>
<evidence type="ECO:0000256" key="9">
    <source>
        <dbReference type="PROSITE-ProRule" id="PRU10141"/>
    </source>
</evidence>
<dbReference type="Gene3D" id="1.10.510.10">
    <property type="entry name" value="Transferase(Phosphotransferase) domain 1"/>
    <property type="match status" value="1"/>
</dbReference>
<sequence>MKLIRPGEHPEVYSLGEILGAGAYGKVYFATAKNGEQSAIKQINVEDLRYDTEEMENFAREINNLSSLTHKNILCYLDSWQDDERAYIYIKTEYCSKKDLWNYVNATGIPDEKQLRSWICQIASALKHMHDRGYIHRNVKPANVMVVEDLTLKLGDFGTSRLIPKTNILTTVIGTPYFMCPEMLNYKTYSKPADIWSFGCLCYAIATLKVMNEGKSFQDIMKSSLRLKNREVVRSITFSDCVKNLIGKMLSFFPDDRPTADEIVDTLKSSEDGCESNAHSDERKLMRQKSESNPKSCKRKSLAGESWFPKNIDLSKTCPAALHYSSNSKSEPTKNTAQQFSPNFKSQPTKDTGAVKTVTEHQPTKNTGAAKKVIERQVSQYDEQFENDLKKILKEKLEADIYEVGLNCIYQNYDDDDKAMAELKGAIGDENYREFDVFFAKLRNIHANSTGTSNIECFLTRQLGDVIFEAALNCMHQNDDDDDKAMVGVFIFMITLYLNERGCSYENIALSYRWWFLGCVTEKCVVVT</sequence>
<evidence type="ECO:0000256" key="10">
    <source>
        <dbReference type="SAM" id="MobiDB-lite"/>
    </source>
</evidence>
<evidence type="ECO:0000256" key="5">
    <source>
        <dbReference type="ARBA" id="ARBA00022777"/>
    </source>
</evidence>
<dbReference type="InterPro" id="IPR051131">
    <property type="entry name" value="NEK_Ser/Thr_kinase_NIMA"/>
</dbReference>
<keyword evidence="4 9" id="KW-0547">Nucleotide-binding</keyword>
<feature type="region of interest" description="Disordered" evidence="10">
    <location>
        <begin position="324"/>
        <end position="366"/>
    </location>
</feature>
<name>A0AAN8JF40_PATCE</name>
<keyword evidence="5" id="KW-0418">Kinase</keyword>
<dbReference type="AlphaFoldDB" id="A0AAN8JF40"/>
<dbReference type="InterPro" id="IPR011009">
    <property type="entry name" value="Kinase-like_dom_sf"/>
</dbReference>
<dbReference type="SUPFAM" id="SSF56112">
    <property type="entry name" value="Protein kinase-like (PK-like)"/>
    <property type="match status" value="1"/>
</dbReference>
<feature type="binding site" evidence="9">
    <location>
        <position position="41"/>
    </location>
    <ligand>
        <name>ATP</name>
        <dbReference type="ChEBI" id="CHEBI:30616"/>
    </ligand>
</feature>
<dbReference type="EMBL" id="JAZGQO010000010">
    <property type="protein sequence ID" value="KAK6176482.1"/>
    <property type="molecule type" value="Genomic_DNA"/>
</dbReference>
<keyword evidence="6 9" id="KW-0067">ATP-binding</keyword>
<keyword evidence="2" id="KW-0723">Serine/threonine-protein kinase</keyword>
<evidence type="ECO:0000313" key="13">
    <source>
        <dbReference type="Proteomes" id="UP001347796"/>
    </source>
</evidence>
<evidence type="ECO:0000256" key="8">
    <source>
        <dbReference type="ARBA" id="ARBA00048679"/>
    </source>
</evidence>
<protein>
    <recommendedName>
        <fullName evidence="1">non-specific serine/threonine protein kinase</fullName>
        <ecNumber evidence="1">2.7.11.1</ecNumber>
    </recommendedName>
</protein>
<dbReference type="InterPro" id="IPR017441">
    <property type="entry name" value="Protein_kinase_ATP_BS"/>
</dbReference>
<evidence type="ECO:0000259" key="11">
    <source>
        <dbReference type="PROSITE" id="PS50011"/>
    </source>
</evidence>
<dbReference type="GO" id="GO:0005524">
    <property type="term" value="F:ATP binding"/>
    <property type="evidence" value="ECO:0007669"/>
    <property type="project" value="UniProtKB-UniRule"/>
</dbReference>
<evidence type="ECO:0000256" key="1">
    <source>
        <dbReference type="ARBA" id="ARBA00012513"/>
    </source>
</evidence>
<dbReference type="PANTHER" id="PTHR44899">
    <property type="entry name" value="CAMK FAMILY PROTEIN KINASE"/>
    <property type="match status" value="1"/>
</dbReference>
<dbReference type="EC" id="2.7.11.1" evidence="1"/>
<dbReference type="PANTHER" id="PTHR44899:SF3">
    <property type="entry name" value="SERINE_THREONINE-PROTEIN KINASE NEK1"/>
    <property type="match status" value="1"/>
</dbReference>
<accession>A0AAN8JF40</accession>
<proteinExistence type="predicted"/>
<comment type="catalytic activity">
    <reaction evidence="7">
        <text>L-threonyl-[protein] + ATP = O-phospho-L-threonyl-[protein] + ADP + H(+)</text>
        <dbReference type="Rhea" id="RHEA:46608"/>
        <dbReference type="Rhea" id="RHEA-COMP:11060"/>
        <dbReference type="Rhea" id="RHEA-COMP:11605"/>
        <dbReference type="ChEBI" id="CHEBI:15378"/>
        <dbReference type="ChEBI" id="CHEBI:30013"/>
        <dbReference type="ChEBI" id="CHEBI:30616"/>
        <dbReference type="ChEBI" id="CHEBI:61977"/>
        <dbReference type="ChEBI" id="CHEBI:456216"/>
        <dbReference type="EC" id="2.7.11.1"/>
    </reaction>
</comment>
<evidence type="ECO:0000256" key="6">
    <source>
        <dbReference type="ARBA" id="ARBA00022840"/>
    </source>
</evidence>
<keyword evidence="3" id="KW-0808">Transferase</keyword>
<dbReference type="GO" id="GO:0004674">
    <property type="term" value="F:protein serine/threonine kinase activity"/>
    <property type="evidence" value="ECO:0007669"/>
    <property type="project" value="UniProtKB-KW"/>
</dbReference>
<dbReference type="PROSITE" id="PS50011">
    <property type="entry name" value="PROTEIN_KINASE_DOM"/>
    <property type="match status" value="1"/>
</dbReference>
<comment type="caution">
    <text evidence="12">The sequence shown here is derived from an EMBL/GenBank/DDBJ whole genome shotgun (WGS) entry which is preliminary data.</text>
</comment>
<reference evidence="12 13" key="1">
    <citation type="submission" date="2024-01" db="EMBL/GenBank/DDBJ databases">
        <title>The genome of the rayed Mediterranean limpet Patella caerulea (Linnaeus, 1758).</title>
        <authorList>
            <person name="Anh-Thu Weber A."/>
            <person name="Halstead-Nussloch G."/>
        </authorList>
    </citation>
    <scope>NUCLEOTIDE SEQUENCE [LARGE SCALE GENOMIC DNA]</scope>
    <source>
        <strain evidence="12">AATW-2023a</strain>
        <tissue evidence="12">Whole specimen</tissue>
    </source>
</reference>